<sequence length="214" mass="23803">MDNFIVYLCVCYVCWVVHHPSTLSDLTSSACTVENCPGTIYKEKWLANRKLKCTPVKIIPYVPLEFAIQCLLLYPGKWEELQHWRQPGNEPGAVPPVTDTGFDAFPDLLQPMTNIYNGCLEWLGTSPLGPLSLVSDALLCLPGPLHSLPVLCPFHLLYPSCLLYLVLCLPRLVPAHIQVQGQLHQSPLHQAQALQALYHGSVALLQGLGHFWAL</sequence>
<evidence type="ECO:0000313" key="2">
    <source>
        <dbReference type="Proteomes" id="UP000053558"/>
    </source>
</evidence>
<keyword evidence="2" id="KW-1185">Reference proteome</keyword>
<dbReference type="RefSeq" id="XP_007770836.1">
    <property type="nucleotide sequence ID" value="XM_007772646.1"/>
</dbReference>
<gene>
    <name evidence="1" type="ORF">CONPUDRAFT_155817</name>
</gene>
<name>A0A5M3MJG8_CONPW</name>
<accession>A0A5M3MJG8</accession>
<evidence type="ECO:0000313" key="1">
    <source>
        <dbReference type="EMBL" id="EIW79137.1"/>
    </source>
</evidence>
<dbReference type="AlphaFoldDB" id="A0A5M3MJG8"/>
<dbReference type="KEGG" id="cput:CONPUDRAFT_155817"/>
<dbReference type="Proteomes" id="UP000053558">
    <property type="component" value="Unassembled WGS sequence"/>
</dbReference>
<comment type="caution">
    <text evidence="1">The sequence shown here is derived from an EMBL/GenBank/DDBJ whole genome shotgun (WGS) entry which is preliminary data.</text>
</comment>
<proteinExistence type="predicted"/>
<reference evidence="2" key="1">
    <citation type="journal article" date="2012" name="Science">
        <title>The Paleozoic origin of enzymatic lignin decomposition reconstructed from 31 fungal genomes.</title>
        <authorList>
            <person name="Floudas D."/>
            <person name="Binder M."/>
            <person name="Riley R."/>
            <person name="Barry K."/>
            <person name="Blanchette R.A."/>
            <person name="Henrissat B."/>
            <person name="Martinez A.T."/>
            <person name="Otillar R."/>
            <person name="Spatafora J.W."/>
            <person name="Yadav J.S."/>
            <person name="Aerts A."/>
            <person name="Benoit I."/>
            <person name="Boyd A."/>
            <person name="Carlson A."/>
            <person name="Copeland A."/>
            <person name="Coutinho P.M."/>
            <person name="de Vries R.P."/>
            <person name="Ferreira P."/>
            <person name="Findley K."/>
            <person name="Foster B."/>
            <person name="Gaskell J."/>
            <person name="Glotzer D."/>
            <person name="Gorecki P."/>
            <person name="Heitman J."/>
            <person name="Hesse C."/>
            <person name="Hori C."/>
            <person name="Igarashi K."/>
            <person name="Jurgens J.A."/>
            <person name="Kallen N."/>
            <person name="Kersten P."/>
            <person name="Kohler A."/>
            <person name="Kuees U."/>
            <person name="Kumar T.K.A."/>
            <person name="Kuo A."/>
            <person name="LaButti K."/>
            <person name="Larrondo L.F."/>
            <person name="Lindquist E."/>
            <person name="Ling A."/>
            <person name="Lombard V."/>
            <person name="Lucas S."/>
            <person name="Lundell T."/>
            <person name="Martin R."/>
            <person name="McLaughlin D.J."/>
            <person name="Morgenstern I."/>
            <person name="Morin E."/>
            <person name="Murat C."/>
            <person name="Nagy L.G."/>
            <person name="Nolan M."/>
            <person name="Ohm R.A."/>
            <person name="Patyshakuliyeva A."/>
            <person name="Rokas A."/>
            <person name="Ruiz-Duenas F.J."/>
            <person name="Sabat G."/>
            <person name="Salamov A."/>
            <person name="Samejima M."/>
            <person name="Schmutz J."/>
            <person name="Slot J.C."/>
            <person name="St John F."/>
            <person name="Stenlid J."/>
            <person name="Sun H."/>
            <person name="Sun S."/>
            <person name="Syed K."/>
            <person name="Tsang A."/>
            <person name="Wiebenga A."/>
            <person name="Young D."/>
            <person name="Pisabarro A."/>
            <person name="Eastwood D.C."/>
            <person name="Martin F."/>
            <person name="Cullen D."/>
            <person name="Grigoriev I.V."/>
            <person name="Hibbett D.S."/>
        </authorList>
    </citation>
    <scope>NUCLEOTIDE SEQUENCE [LARGE SCALE GENOMIC DNA]</scope>
    <source>
        <strain evidence="2">RWD-64-598 SS2</strain>
    </source>
</reference>
<organism evidence="1 2">
    <name type="scientific">Coniophora puteana (strain RWD-64-598)</name>
    <name type="common">Brown rot fungus</name>
    <dbReference type="NCBI Taxonomy" id="741705"/>
    <lineage>
        <taxon>Eukaryota</taxon>
        <taxon>Fungi</taxon>
        <taxon>Dikarya</taxon>
        <taxon>Basidiomycota</taxon>
        <taxon>Agaricomycotina</taxon>
        <taxon>Agaricomycetes</taxon>
        <taxon>Agaricomycetidae</taxon>
        <taxon>Boletales</taxon>
        <taxon>Coniophorineae</taxon>
        <taxon>Coniophoraceae</taxon>
        <taxon>Coniophora</taxon>
    </lineage>
</organism>
<dbReference type="EMBL" id="JH711581">
    <property type="protein sequence ID" value="EIW79137.1"/>
    <property type="molecule type" value="Genomic_DNA"/>
</dbReference>
<dbReference type="GeneID" id="19203509"/>
<protein>
    <submittedName>
        <fullName evidence="1">Uncharacterized protein</fullName>
    </submittedName>
</protein>
<dbReference type="OrthoDB" id="3248986at2759"/>